<keyword evidence="7" id="KW-0067">ATP-binding</keyword>
<evidence type="ECO:0000259" key="11">
    <source>
        <dbReference type="Pfam" id="PF07730"/>
    </source>
</evidence>
<keyword evidence="6" id="KW-0418">Kinase</keyword>
<dbReference type="SUPFAM" id="SSF55874">
    <property type="entry name" value="ATPase domain of HSP90 chaperone/DNA topoisomerase II/histidine kinase"/>
    <property type="match status" value="1"/>
</dbReference>
<dbReference type="PANTHER" id="PTHR24421:SF10">
    <property type="entry name" value="NITRATE_NITRITE SENSOR PROTEIN NARQ"/>
    <property type="match status" value="1"/>
</dbReference>
<dbReference type="GO" id="GO:0046983">
    <property type="term" value="F:protein dimerization activity"/>
    <property type="evidence" value="ECO:0007669"/>
    <property type="project" value="InterPro"/>
</dbReference>
<evidence type="ECO:0000256" key="2">
    <source>
        <dbReference type="ARBA" id="ARBA00012438"/>
    </source>
</evidence>
<keyword evidence="4" id="KW-0808">Transferase</keyword>
<feature type="transmembrane region" description="Helical" evidence="10">
    <location>
        <begin position="67"/>
        <end position="87"/>
    </location>
</feature>
<dbReference type="Gene3D" id="3.30.565.10">
    <property type="entry name" value="Histidine kinase-like ATPase, C-terminal domain"/>
    <property type="match status" value="1"/>
</dbReference>
<feature type="transmembrane region" description="Helical" evidence="10">
    <location>
        <begin position="93"/>
        <end position="114"/>
    </location>
</feature>
<evidence type="ECO:0000256" key="4">
    <source>
        <dbReference type="ARBA" id="ARBA00022679"/>
    </source>
</evidence>
<dbReference type="Proteomes" id="UP000663937">
    <property type="component" value="Chromosome"/>
</dbReference>
<dbReference type="InterPro" id="IPR011712">
    <property type="entry name" value="Sig_transdc_His_kin_sub3_dim/P"/>
</dbReference>
<dbReference type="Pfam" id="PF13796">
    <property type="entry name" value="Sensor"/>
    <property type="match status" value="1"/>
</dbReference>
<keyword evidence="10" id="KW-0812">Transmembrane</keyword>
<evidence type="ECO:0000256" key="1">
    <source>
        <dbReference type="ARBA" id="ARBA00000085"/>
    </source>
</evidence>
<name>A0A8A4Z9W7_9MICO</name>
<keyword evidence="3" id="KW-0597">Phosphoprotein</keyword>
<evidence type="ECO:0000256" key="6">
    <source>
        <dbReference type="ARBA" id="ARBA00022777"/>
    </source>
</evidence>
<evidence type="ECO:0000256" key="9">
    <source>
        <dbReference type="SAM" id="MobiDB-lite"/>
    </source>
</evidence>
<sequence>MNSNPTIPSLPIQAAASGPAAPAPAPGAAPGAAQGAAPDVAPGRARTEPPAAARTPSLLGRLGRDSAYVLAALPIAIASFAVLVTGLSLAAGLLITVIGIPVAVATLAVASGFASLERSRLVLRGTPLTPVRRRAKVTGRSWLRRMLTLLADRSRWAEVLHGILVLPIAIATWSIVLTWWAGTLGGLTYWFWTRWLPDSAPDSNTTLPELLNLPISDSLFNLLVGLAFAATLVPVVRGCANLQAAWADLLLSGSSRRALEERVEDLTERRVAAASAEAQALRQFERDLHDGPQQRLVRLGMDLSVAERRLDDDPAAARELLGLARMQASEALAELRALSRGIAPPILSDRGLEAALAAVTARTPFATRLDVDLGAGPRPPAAVENAAYYVVSEALTNTTKHAGASSAAVSLRRVRGADSAEVLRVVIDDDGTGGADIAKGHGLAGLSDRVAGLDGTLSIDSPLGGPTRLVAELPC</sequence>
<keyword evidence="10" id="KW-0472">Membrane</keyword>
<dbReference type="KEGG" id="psic:J4E96_15310"/>
<dbReference type="GO" id="GO:0000155">
    <property type="term" value="F:phosphorelay sensor kinase activity"/>
    <property type="evidence" value="ECO:0007669"/>
    <property type="project" value="InterPro"/>
</dbReference>
<evidence type="ECO:0000259" key="12">
    <source>
        <dbReference type="Pfam" id="PF13796"/>
    </source>
</evidence>
<keyword evidence="14" id="KW-1185">Reference proteome</keyword>
<dbReference type="InterPro" id="IPR025828">
    <property type="entry name" value="Put_sensor_dom"/>
</dbReference>
<dbReference type="CDD" id="cd16917">
    <property type="entry name" value="HATPase_UhpB-NarQ-NarX-like"/>
    <property type="match status" value="1"/>
</dbReference>
<dbReference type="Gene3D" id="1.20.5.1930">
    <property type="match status" value="1"/>
</dbReference>
<feature type="domain" description="Signal transduction histidine kinase subgroup 3 dimerisation and phosphoacceptor" evidence="11">
    <location>
        <begin position="284"/>
        <end position="345"/>
    </location>
</feature>
<dbReference type="GO" id="GO:0016020">
    <property type="term" value="C:membrane"/>
    <property type="evidence" value="ECO:0007669"/>
    <property type="project" value="InterPro"/>
</dbReference>
<gene>
    <name evidence="13" type="ORF">J4E96_15310</name>
</gene>
<dbReference type="EC" id="2.7.13.3" evidence="2"/>
<dbReference type="InterPro" id="IPR036890">
    <property type="entry name" value="HATPase_C_sf"/>
</dbReference>
<protein>
    <recommendedName>
        <fullName evidence="2">histidine kinase</fullName>
        <ecNumber evidence="2">2.7.13.3</ecNumber>
    </recommendedName>
</protein>
<proteinExistence type="predicted"/>
<keyword evidence="5" id="KW-0547">Nucleotide-binding</keyword>
<dbReference type="PANTHER" id="PTHR24421">
    <property type="entry name" value="NITRATE/NITRITE SENSOR PROTEIN NARX-RELATED"/>
    <property type="match status" value="1"/>
</dbReference>
<feature type="domain" description="Putative sensor" evidence="12">
    <location>
        <begin position="68"/>
        <end position="251"/>
    </location>
</feature>
<feature type="region of interest" description="Disordered" evidence="9">
    <location>
        <begin position="1"/>
        <end position="57"/>
    </location>
</feature>
<dbReference type="Pfam" id="PF07730">
    <property type="entry name" value="HisKA_3"/>
    <property type="match status" value="1"/>
</dbReference>
<dbReference type="AlphaFoldDB" id="A0A8A4Z9W7"/>
<organism evidence="13 14">
    <name type="scientific">Pengzhenrongella sicca</name>
    <dbReference type="NCBI Taxonomy" id="2819238"/>
    <lineage>
        <taxon>Bacteria</taxon>
        <taxon>Bacillati</taxon>
        <taxon>Actinomycetota</taxon>
        <taxon>Actinomycetes</taxon>
        <taxon>Micrococcales</taxon>
        <taxon>Pengzhenrongella</taxon>
    </lineage>
</organism>
<accession>A0A8A4Z9W7</accession>
<evidence type="ECO:0000313" key="13">
    <source>
        <dbReference type="EMBL" id="QTE28702.1"/>
    </source>
</evidence>
<evidence type="ECO:0000256" key="7">
    <source>
        <dbReference type="ARBA" id="ARBA00022840"/>
    </source>
</evidence>
<dbReference type="EMBL" id="CP071868">
    <property type="protein sequence ID" value="QTE28702.1"/>
    <property type="molecule type" value="Genomic_DNA"/>
</dbReference>
<feature type="compositionally biased region" description="Low complexity" evidence="9">
    <location>
        <begin position="28"/>
        <end position="56"/>
    </location>
</feature>
<feature type="transmembrane region" description="Helical" evidence="10">
    <location>
        <begin position="163"/>
        <end position="192"/>
    </location>
</feature>
<evidence type="ECO:0000256" key="10">
    <source>
        <dbReference type="SAM" id="Phobius"/>
    </source>
</evidence>
<keyword evidence="8" id="KW-0902">Two-component regulatory system</keyword>
<dbReference type="GO" id="GO:0005524">
    <property type="term" value="F:ATP binding"/>
    <property type="evidence" value="ECO:0007669"/>
    <property type="project" value="UniProtKB-KW"/>
</dbReference>
<keyword evidence="10" id="KW-1133">Transmembrane helix</keyword>
<evidence type="ECO:0000256" key="3">
    <source>
        <dbReference type="ARBA" id="ARBA00022553"/>
    </source>
</evidence>
<reference evidence="13" key="1">
    <citation type="submission" date="2021-03" db="EMBL/GenBank/DDBJ databases">
        <title>Pengzhenrongella sicca gen. nov., sp. nov., a new member of suborder Micrococcineae isolated from High-Arctic tundra soil.</title>
        <authorList>
            <person name="Peng F."/>
        </authorList>
    </citation>
    <scope>NUCLEOTIDE SEQUENCE</scope>
    <source>
        <strain evidence="13">LRZ-2</strain>
    </source>
</reference>
<evidence type="ECO:0000256" key="8">
    <source>
        <dbReference type="ARBA" id="ARBA00023012"/>
    </source>
</evidence>
<comment type="catalytic activity">
    <reaction evidence="1">
        <text>ATP + protein L-histidine = ADP + protein N-phospho-L-histidine.</text>
        <dbReference type="EC" id="2.7.13.3"/>
    </reaction>
</comment>
<dbReference type="RefSeq" id="WP_227422945.1">
    <property type="nucleotide sequence ID" value="NZ_CP071868.1"/>
</dbReference>
<evidence type="ECO:0000313" key="14">
    <source>
        <dbReference type="Proteomes" id="UP000663937"/>
    </source>
</evidence>
<dbReference type="InterPro" id="IPR050482">
    <property type="entry name" value="Sensor_HK_TwoCompSys"/>
</dbReference>
<evidence type="ECO:0000256" key="5">
    <source>
        <dbReference type="ARBA" id="ARBA00022741"/>
    </source>
</evidence>